<organism evidence="2 3">
    <name type="scientific">Candidatus Hydrogenisulfobacillus filiaventi</name>
    <dbReference type="NCBI Taxonomy" id="2707344"/>
    <lineage>
        <taxon>Bacteria</taxon>
        <taxon>Bacillati</taxon>
        <taxon>Bacillota</taxon>
        <taxon>Clostridia</taxon>
        <taxon>Eubacteriales</taxon>
        <taxon>Clostridiales Family XVII. Incertae Sedis</taxon>
        <taxon>Candidatus Hydrogenisulfobacillus</taxon>
    </lineage>
</organism>
<dbReference type="KEGG" id="hfv:R50_0923"/>
<sequence length="479" mass="52804">MWTRRRFLRMGLGALGASLAGGAGVAYLAPTPGYADDLPVYPTAELDGARRVLVLAPHPDDESLGAGGLMLRAREAGLEVYTALITCGDGFVEDAARYYLSLHVTPAQYLHLGYVRQAESRAALASLGVDPGRLTVLGFPDGGTNELFLHHWEGRPFTSRTTRQHQVPYRDSAVYRTPYTGRAEAAALAALFRAVRPDILILPHPHDGHPDHWAANAFSNLLLATWQAAGGADGQWAARVRRWTYLVHWPTWPLPLGYRPERPEVPPAGLLGLDTGWWAFPLALDQVARKRDALMRYRSQVELIKPFLLAFARRTELYGNEFNGAVIDTAQVVDPRDPFATWPAGVAPVLVNPHPGLVSRLIQGAALVTHVTWIRSGGAYWMRLDLARALNPDTAYEVFFRTATDPVRVVNWRLEPAAGRVEGDGADLVEQWVQPESLILRWPAGFFDPAQAVVAGVQSYAFGRWAGRTTFRPIHLSPL</sequence>
<dbReference type="InterPro" id="IPR003737">
    <property type="entry name" value="GlcNAc_PI_deacetylase-related"/>
</dbReference>
<feature type="chain" id="PRO_5026135932" evidence="1">
    <location>
        <begin position="29"/>
        <end position="479"/>
    </location>
</feature>
<keyword evidence="3" id="KW-1185">Reference proteome</keyword>
<name>A0A6F8ZFQ8_9FIRM</name>
<dbReference type="PANTHER" id="PTHR12993">
    <property type="entry name" value="N-ACETYLGLUCOSAMINYL-PHOSPHATIDYLINOSITOL DE-N-ACETYLASE-RELATED"/>
    <property type="match status" value="1"/>
</dbReference>
<dbReference type="GO" id="GO:0016811">
    <property type="term" value="F:hydrolase activity, acting on carbon-nitrogen (but not peptide) bonds, in linear amides"/>
    <property type="evidence" value="ECO:0007669"/>
    <property type="project" value="TreeGrafter"/>
</dbReference>
<protein>
    <submittedName>
        <fullName evidence="2">PIG-L family deacetylase</fullName>
    </submittedName>
</protein>
<feature type="signal peptide" evidence="1">
    <location>
        <begin position="1"/>
        <end position="28"/>
    </location>
</feature>
<evidence type="ECO:0000313" key="3">
    <source>
        <dbReference type="Proteomes" id="UP000503399"/>
    </source>
</evidence>
<gene>
    <name evidence="2" type="ORF">R50_0923</name>
</gene>
<dbReference type="Gene3D" id="3.40.50.10320">
    <property type="entry name" value="LmbE-like"/>
    <property type="match status" value="1"/>
</dbReference>
<dbReference type="SUPFAM" id="SSF102588">
    <property type="entry name" value="LmbE-like"/>
    <property type="match status" value="1"/>
</dbReference>
<dbReference type="PANTHER" id="PTHR12993:SF29">
    <property type="entry name" value="BLR3841 PROTEIN"/>
    <property type="match status" value="1"/>
</dbReference>
<dbReference type="EMBL" id="LR778114">
    <property type="protein sequence ID" value="CAB1128429.1"/>
    <property type="molecule type" value="Genomic_DNA"/>
</dbReference>
<evidence type="ECO:0000256" key="1">
    <source>
        <dbReference type="SAM" id="SignalP"/>
    </source>
</evidence>
<accession>A0A6F8ZFQ8</accession>
<dbReference type="InterPro" id="IPR006311">
    <property type="entry name" value="TAT_signal"/>
</dbReference>
<keyword evidence="1" id="KW-0732">Signal</keyword>
<dbReference type="AlphaFoldDB" id="A0A6F8ZFQ8"/>
<dbReference type="PROSITE" id="PS51318">
    <property type="entry name" value="TAT"/>
    <property type="match status" value="1"/>
</dbReference>
<dbReference type="InterPro" id="IPR024078">
    <property type="entry name" value="LmbE-like_dom_sf"/>
</dbReference>
<dbReference type="Pfam" id="PF02585">
    <property type="entry name" value="PIG-L"/>
    <property type="match status" value="1"/>
</dbReference>
<dbReference type="Proteomes" id="UP000503399">
    <property type="component" value="Chromosome"/>
</dbReference>
<reference evidence="2 3" key="1">
    <citation type="submission" date="2020-02" db="EMBL/GenBank/DDBJ databases">
        <authorList>
            <person name="Hogendoorn C."/>
        </authorList>
    </citation>
    <scope>NUCLEOTIDE SEQUENCE [LARGE SCALE GENOMIC DNA]</scope>
    <source>
        <strain evidence="2">R501</strain>
    </source>
</reference>
<proteinExistence type="predicted"/>
<evidence type="ECO:0000313" key="2">
    <source>
        <dbReference type="EMBL" id="CAB1128429.1"/>
    </source>
</evidence>